<name>A0A378TIE4_9MYCO</name>
<sequence length="635" mass="66255">MQPALRRIVCTVGAAAMTAALALPSIGTAHAAPSTSPAIGWNQLGLSDQMQLLGANQPTDVEMPVPDGVSPARLTGQIGSVVNTDGRIDVVDSRGVVIATIAIPADLATVPFTIDISKAEVVDGVARLSFRLRDFANQRVDSCVQPPEVTLSQLAATYSGTAPDPGTVADFLPGYLDRITIQVGSEPTEDQQQAALDLVAKLTHLYRPMPVRIDVDTAGDPGADTGRDAHRTIVIRDGAPGITVENADSPDAQLVISGSGPELQQQVELFADRRFGLAQNSSAVVLTASQEQAQLSNIKTFEQLGMTGQVSVLGLTTMYAGFDVATFGVGSITNAKVHLKARYTPVVGGDASVLIRSGSTVLATQKLDESGVLDITGDIPAEDITSNVGMALELRYTPRQECAPLNDRISFALDPQSTITVTPGSRNRGGFPVLPMAFNPDFEVALDQPGHLDFAAQAINLMGQQSSMPLRPHITSFAEAATAGTGLLAVTGGSELAAAGMRAPLLPSSEASVDVAGSPETDIDLQGGVGVVQAFTHNNRTVLAVTGTDDWALVEASFDYIRGLPNRWASLTGDVVATGAAGDSLNLTLHEGGGMTNEYPGDGWKWWAWASIATGGAAVLAALAFVVLRRRRAGH</sequence>
<dbReference type="RefSeq" id="WP_115279660.1">
    <property type="nucleotide sequence ID" value="NZ_AP022600.1"/>
</dbReference>
<proteinExistence type="predicted"/>
<evidence type="ECO:0000256" key="2">
    <source>
        <dbReference type="SAM" id="SignalP"/>
    </source>
</evidence>
<evidence type="ECO:0000313" key="4">
    <source>
        <dbReference type="Proteomes" id="UP000254978"/>
    </source>
</evidence>
<feature type="chain" id="PRO_5016847171" evidence="2">
    <location>
        <begin position="32"/>
        <end position="635"/>
    </location>
</feature>
<dbReference type="Gene3D" id="2.60.120.260">
    <property type="entry name" value="Galactose-binding domain-like"/>
    <property type="match status" value="1"/>
</dbReference>
<feature type="signal peptide" evidence="2">
    <location>
        <begin position="1"/>
        <end position="31"/>
    </location>
</feature>
<dbReference type="EMBL" id="UGQT01000001">
    <property type="protein sequence ID" value="STZ60529.1"/>
    <property type="molecule type" value="Genomic_DNA"/>
</dbReference>
<reference evidence="3 4" key="1">
    <citation type="submission" date="2018-06" db="EMBL/GenBank/DDBJ databases">
        <authorList>
            <consortium name="Pathogen Informatics"/>
            <person name="Doyle S."/>
        </authorList>
    </citation>
    <scope>NUCLEOTIDE SEQUENCE [LARGE SCALE GENOMIC DNA]</scope>
    <source>
        <strain evidence="3 4">NCTC10821</strain>
    </source>
</reference>
<keyword evidence="4" id="KW-1185">Reference proteome</keyword>
<gene>
    <name evidence="3" type="ORF">NCTC10821_04069</name>
</gene>
<keyword evidence="2" id="KW-0732">Signal</keyword>
<keyword evidence="1" id="KW-0812">Transmembrane</keyword>
<keyword evidence="1" id="KW-1133">Transmembrane helix</keyword>
<accession>A0A378TIE4</accession>
<organism evidence="3 4">
    <name type="scientific">Mycolicibacterium tokaiense</name>
    <dbReference type="NCBI Taxonomy" id="39695"/>
    <lineage>
        <taxon>Bacteria</taxon>
        <taxon>Bacillati</taxon>
        <taxon>Actinomycetota</taxon>
        <taxon>Actinomycetes</taxon>
        <taxon>Mycobacteriales</taxon>
        <taxon>Mycobacteriaceae</taxon>
        <taxon>Mycolicibacterium</taxon>
    </lineage>
</organism>
<dbReference type="AlphaFoldDB" id="A0A378TIE4"/>
<keyword evidence="1" id="KW-0472">Membrane</keyword>
<protein>
    <submittedName>
        <fullName evidence="3">Uncharacterized protein</fullName>
    </submittedName>
</protein>
<feature type="transmembrane region" description="Helical" evidence="1">
    <location>
        <begin position="606"/>
        <end position="628"/>
    </location>
</feature>
<evidence type="ECO:0000313" key="3">
    <source>
        <dbReference type="EMBL" id="STZ60529.1"/>
    </source>
</evidence>
<evidence type="ECO:0000256" key="1">
    <source>
        <dbReference type="SAM" id="Phobius"/>
    </source>
</evidence>
<dbReference type="Proteomes" id="UP000254978">
    <property type="component" value="Unassembled WGS sequence"/>
</dbReference>
<dbReference type="OrthoDB" id="4434569at2"/>